<dbReference type="Pfam" id="PF13547">
    <property type="entry name" value="GTA_TIM"/>
    <property type="match status" value="1"/>
</dbReference>
<dbReference type="InterPro" id="IPR032876">
    <property type="entry name" value="J_dom"/>
</dbReference>
<dbReference type="Proteomes" id="UP000306602">
    <property type="component" value="Unassembled WGS sequence"/>
</dbReference>
<protein>
    <submittedName>
        <fullName evidence="4">Host specificity protein</fullName>
    </submittedName>
</protein>
<dbReference type="InterPro" id="IPR017853">
    <property type="entry name" value="GH"/>
</dbReference>
<reference evidence="4 5" key="1">
    <citation type="submission" date="2019-04" db="EMBL/GenBank/DDBJ databases">
        <title>Shimia ponticola sp. nov., isolated from seawater.</title>
        <authorList>
            <person name="Kim Y.-O."/>
            <person name="Yoon J.-H."/>
        </authorList>
    </citation>
    <scope>NUCLEOTIDE SEQUENCE [LARGE SCALE GENOMIC DNA]</scope>
    <source>
        <strain evidence="4 5">MYP11</strain>
    </source>
</reference>
<dbReference type="InterPro" id="IPR056490">
    <property type="entry name" value="Rcc01698_C"/>
</dbReference>
<dbReference type="SUPFAM" id="SSF51445">
    <property type="entry name" value="(Trans)glycosidases"/>
    <property type="match status" value="1"/>
</dbReference>
<evidence type="ECO:0000259" key="3">
    <source>
        <dbReference type="Pfam" id="PF23666"/>
    </source>
</evidence>
<dbReference type="Pfam" id="PF23666">
    <property type="entry name" value="Rcc01698_C"/>
    <property type="match status" value="1"/>
</dbReference>
<feature type="domain" description="Tip attachment protein J" evidence="2">
    <location>
        <begin position="795"/>
        <end position="954"/>
    </location>
</feature>
<organism evidence="4 5">
    <name type="scientific">Aliishimia ponticola</name>
    <dbReference type="NCBI Taxonomy" id="2499833"/>
    <lineage>
        <taxon>Bacteria</taxon>
        <taxon>Pseudomonadati</taxon>
        <taxon>Pseudomonadota</taxon>
        <taxon>Alphaproteobacteria</taxon>
        <taxon>Rhodobacterales</taxon>
        <taxon>Paracoccaceae</taxon>
        <taxon>Aliishimia</taxon>
    </lineage>
</organism>
<dbReference type="RefSeq" id="WP_136461211.1">
    <property type="nucleotide sequence ID" value="NZ_SRKY01000001.1"/>
</dbReference>
<dbReference type="InterPro" id="IPR025195">
    <property type="entry name" value="GTA_TIM_dom"/>
</dbReference>
<dbReference type="CDD" id="cd19607">
    <property type="entry name" value="GTA_TIM-barrel-like"/>
    <property type="match status" value="1"/>
</dbReference>
<evidence type="ECO:0000313" key="5">
    <source>
        <dbReference type="Proteomes" id="UP000306602"/>
    </source>
</evidence>
<dbReference type="EMBL" id="SRKY01000001">
    <property type="protein sequence ID" value="THH38318.1"/>
    <property type="molecule type" value="Genomic_DNA"/>
</dbReference>
<name>A0A4S4NJ99_9RHOB</name>
<sequence>MATLVLSATGAALGGAVGGSIAGMSTAVIGRAVGASLGRVIDQKLLGQGSQKIEHGKVDRFRLSSASEGEPISGIYGRMRIGGQIIWASDFIETASTSGGGKGTPASSAKTTSYSYSVSLAIALCEGEITRVARIWADGEEVAIDDLNMHVYYGRADQLPDPTMEAIEGAGNVPAYRGTAYVVFEDLALEQFGNRVPQFSFEVARPEQPGAAQDLTRAIEAVAIVPGTGEYTLATTPVNYTSGPGSVWSANVNTPAGKTDFACSLDALSQELPNAQAASLVVSWFGNDLRCGECKLRPKIEKPENEGKNMNWQVAGLSRAEAEPMDLVDGNPVYGGTPTDQSVIEAIEALNEHGKAVMFYPFILMDQLEGNLLPDPYGGTEQARLPWRGRITLDIAPGQAGSPDGTSTADQQVAAFFGTARATDFSVSGKDVTYTGPEEWSFSRFILHYAALCAAAGGVQSFCIGSEMRGLTQIRGAGNSFPFVALLRQLAGDVRALLGHDTMIGYAADWSEYFGYSPQDGSGDRYFHLDPLWADNEIDFVGIDNYMPISDWRDGDDHADAGAGSIYDLGYLQGNIEGGEGYDWYYANEADAAAQLRTPIEDGAHGEPWVWRYKDIRNWWLNPHHDRIGGVKQAEPTAWEPQSKPIWFTEYGCAAVDKSTNQPNKFLDAKSSESQLPAFSNGARDELIQMQYLQAYNSYYAEPVNNPISDVYGGPMVDMSRAFVWSWDARPFPFFPNNRTLWSDGENFARGHWINGRTSARPLASVVEEICGKAGLSDIDTSKLFGYVRGYTVSNVDSARAALQPLMLRYGFDAVERDGVLHFVMRDRQDVVTLDPDMLARDGEIEGAAEYERESELEMSGRVRLQFVQADADYDAAAEEAVLPNEATHAVSTSELPLALTRGEGRQTAERWLAEARVARNRVRFALPPSAFNVGAGDVISLGTDARYRVDRVEQGALQIVDAVRMERSVYTPADVVDDAPPVRPFTPAVPVTPLFLDLPLMRGDEVAHAPHVVATASRWPGAVAVYRSATDSNYTLNTQLPTRSVMGQIRTPLLAAPHGVWDRAAQLDVALISGQLERAEDTAVFAGGNLAAIGDGTPGNWELVQFAEAELTEPGVYRVQRMLRGQQGTDGLIPDVWPAGSWFVLLNGAAQQIDFGSNLRQVDQHFRIGPAKRGYDDPSYQHLEHAFDGNGLRPYSPAHLRAHIGATGDTAISWIRRTRIEGDNWDGEVPLGEDSERYLLQVWADGGVVREVETTAPEWTYPDTLRQSDGVTGTVEFRVAQLSDRFGAGIASRVQVTL</sequence>
<dbReference type="Pfam" id="PF13550">
    <property type="entry name" value="Phage-tail_3"/>
    <property type="match status" value="1"/>
</dbReference>
<keyword evidence="5" id="KW-1185">Reference proteome</keyword>
<dbReference type="Gene3D" id="3.20.20.80">
    <property type="entry name" value="Glycosidases"/>
    <property type="match status" value="1"/>
</dbReference>
<evidence type="ECO:0000259" key="2">
    <source>
        <dbReference type="Pfam" id="PF13550"/>
    </source>
</evidence>
<gene>
    <name evidence="4" type="ORF">E4Z66_01735</name>
</gene>
<proteinExistence type="predicted"/>
<evidence type="ECO:0000313" key="4">
    <source>
        <dbReference type="EMBL" id="THH38318.1"/>
    </source>
</evidence>
<evidence type="ECO:0000259" key="1">
    <source>
        <dbReference type="Pfam" id="PF13547"/>
    </source>
</evidence>
<dbReference type="OrthoDB" id="8445115at2"/>
<feature type="domain" description="Rcc01698-like C-terminal" evidence="3">
    <location>
        <begin position="1045"/>
        <end position="1145"/>
    </location>
</feature>
<accession>A0A4S4NJ99</accession>
<feature type="domain" description="GTA TIM-barrel-like" evidence="1">
    <location>
        <begin position="440"/>
        <end position="736"/>
    </location>
</feature>
<comment type="caution">
    <text evidence="4">The sequence shown here is derived from an EMBL/GenBank/DDBJ whole genome shotgun (WGS) entry which is preliminary data.</text>
</comment>